<feature type="domain" description="Enoyl reductase (ER)" evidence="2">
    <location>
        <begin position="24"/>
        <end position="352"/>
    </location>
</feature>
<sequence length="359" mass="37934">MLIQWPALFSFLHQNALLLGSRQGSFDVGNAPVPEPNSNEVLIRVEAVALNPIDWKIQAYGTAVEAYPAVLGSDIAGVVQEVGLNVTRFEPGDRVITQGVIGVNDHSGFQQYTLGYGELTAQIPEWMTFEEAATIPLGLATASLGLYNAYSAQTSVGLFPPWEPGGRDHYAGKPFVVFGGSTSVGHYVIQLAKLSGFSPIITTASPYNAPALLALGATHVLDRHLSPNALRAHIASIANGSIDTVYDAVSVPETQNLAYDLLAPGGCLVLVLQDAIEEDRKSADKQVVTVGASISQAHNRDMGVSLYAALSALLEETEIQPNSVEVLPCGLTGIPAGLQRLRAGVSNVKLVAQPQVAQC</sequence>
<dbReference type="InterPro" id="IPR020843">
    <property type="entry name" value="ER"/>
</dbReference>
<dbReference type="Gene3D" id="3.90.180.10">
    <property type="entry name" value="Medium-chain alcohol dehydrogenases, catalytic domain"/>
    <property type="match status" value="1"/>
</dbReference>
<evidence type="ECO:0000259" key="2">
    <source>
        <dbReference type="SMART" id="SM00829"/>
    </source>
</evidence>
<evidence type="ECO:0000256" key="1">
    <source>
        <dbReference type="SAM" id="SignalP"/>
    </source>
</evidence>
<feature type="signal peptide" evidence="1">
    <location>
        <begin position="1"/>
        <end position="20"/>
    </location>
</feature>
<name>A0A165R3X7_9APHY</name>
<dbReference type="InterPro" id="IPR047122">
    <property type="entry name" value="Trans-enoyl_RdTase-like"/>
</dbReference>
<dbReference type="InterPro" id="IPR036291">
    <property type="entry name" value="NAD(P)-bd_dom_sf"/>
</dbReference>
<dbReference type="Pfam" id="PF08240">
    <property type="entry name" value="ADH_N"/>
    <property type="match status" value="1"/>
</dbReference>
<evidence type="ECO:0000313" key="4">
    <source>
        <dbReference type="Proteomes" id="UP000076727"/>
    </source>
</evidence>
<dbReference type="SUPFAM" id="SSF51735">
    <property type="entry name" value="NAD(P)-binding Rossmann-fold domains"/>
    <property type="match status" value="1"/>
</dbReference>
<gene>
    <name evidence="3" type="ORF">DAEQUDRAFT_725547</name>
</gene>
<dbReference type="EMBL" id="KV429052">
    <property type="protein sequence ID" value="KZT70272.1"/>
    <property type="molecule type" value="Genomic_DNA"/>
</dbReference>
<dbReference type="Proteomes" id="UP000076727">
    <property type="component" value="Unassembled WGS sequence"/>
</dbReference>
<dbReference type="SMART" id="SM00829">
    <property type="entry name" value="PKS_ER"/>
    <property type="match status" value="1"/>
</dbReference>
<evidence type="ECO:0000313" key="3">
    <source>
        <dbReference type="EMBL" id="KZT70272.1"/>
    </source>
</evidence>
<organism evidence="3 4">
    <name type="scientific">Daedalea quercina L-15889</name>
    <dbReference type="NCBI Taxonomy" id="1314783"/>
    <lineage>
        <taxon>Eukaryota</taxon>
        <taxon>Fungi</taxon>
        <taxon>Dikarya</taxon>
        <taxon>Basidiomycota</taxon>
        <taxon>Agaricomycotina</taxon>
        <taxon>Agaricomycetes</taxon>
        <taxon>Polyporales</taxon>
        <taxon>Fomitopsis</taxon>
    </lineage>
</organism>
<dbReference type="PANTHER" id="PTHR45348:SF5">
    <property type="entry name" value="OXIDOREDUCTASE, PUTATIVE (AFU_ORTHOLOGUE AFUA_8G01420)-RELATED"/>
    <property type="match status" value="1"/>
</dbReference>
<accession>A0A165R3X7</accession>
<dbReference type="AlphaFoldDB" id="A0A165R3X7"/>
<dbReference type="Gene3D" id="3.40.50.720">
    <property type="entry name" value="NAD(P)-binding Rossmann-like Domain"/>
    <property type="match status" value="1"/>
</dbReference>
<keyword evidence="1" id="KW-0732">Signal</keyword>
<dbReference type="SUPFAM" id="SSF50129">
    <property type="entry name" value="GroES-like"/>
    <property type="match status" value="1"/>
</dbReference>
<proteinExistence type="predicted"/>
<keyword evidence="4" id="KW-1185">Reference proteome</keyword>
<dbReference type="OrthoDB" id="3233595at2759"/>
<dbReference type="STRING" id="1314783.A0A165R3X7"/>
<feature type="chain" id="PRO_5007865526" evidence="1">
    <location>
        <begin position="21"/>
        <end position="359"/>
    </location>
</feature>
<dbReference type="Pfam" id="PF00107">
    <property type="entry name" value="ADH_zinc_N"/>
    <property type="match status" value="1"/>
</dbReference>
<dbReference type="InterPro" id="IPR013154">
    <property type="entry name" value="ADH-like_N"/>
</dbReference>
<reference evidence="3 4" key="1">
    <citation type="journal article" date="2016" name="Mol. Biol. Evol.">
        <title>Comparative Genomics of Early-Diverging Mushroom-Forming Fungi Provides Insights into the Origins of Lignocellulose Decay Capabilities.</title>
        <authorList>
            <person name="Nagy L.G."/>
            <person name="Riley R."/>
            <person name="Tritt A."/>
            <person name="Adam C."/>
            <person name="Daum C."/>
            <person name="Floudas D."/>
            <person name="Sun H."/>
            <person name="Yadav J.S."/>
            <person name="Pangilinan J."/>
            <person name="Larsson K.H."/>
            <person name="Matsuura K."/>
            <person name="Barry K."/>
            <person name="Labutti K."/>
            <person name="Kuo R."/>
            <person name="Ohm R.A."/>
            <person name="Bhattacharya S.S."/>
            <person name="Shirouzu T."/>
            <person name="Yoshinaga Y."/>
            <person name="Martin F.M."/>
            <person name="Grigoriev I.V."/>
            <person name="Hibbett D.S."/>
        </authorList>
    </citation>
    <scope>NUCLEOTIDE SEQUENCE [LARGE SCALE GENOMIC DNA]</scope>
    <source>
        <strain evidence="3 4">L-15889</strain>
    </source>
</reference>
<dbReference type="PANTHER" id="PTHR45348">
    <property type="entry name" value="HYPOTHETICAL OXIDOREDUCTASE (EUROFUNG)"/>
    <property type="match status" value="1"/>
</dbReference>
<dbReference type="CDD" id="cd08249">
    <property type="entry name" value="enoyl_reductase_like"/>
    <property type="match status" value="1"/>
</dbReference>
<protein>
    <submittedName>
        <fullName evidence="3">GroES-like protein</fullName>
    </submittedName>
</protein>
<dbReference type="InterPro" id="IPR011032">
    <property type="entry name" value="GroES-like_sf"/>
</dbReference>
<dbReference type="InterPro" id="IPR013149">
    <property type="entry name" value="ADH-like_C"/>
</dbReference>
<dbReference type="GO" id="GO:0016651">
    <property type="term" value="F:oxidoreductase activity, acting on NAD(P)H"/>
    <property type="evidence" value="ECO:0007669"/>
    <property type="project" value="InterPro"/>
</dbReference>